<dbReference type="Proteomes" id="UP001469553">
    <property type="component" value="Unassembled WGS sequence"/>
</dbReference>
<name>A0ABV0ZCY9_9TELE</name>
<dbReference type="EMBL" id="JAHRIP010057960">
    <property type="protein sequence ID" value="MEQ2303647.1"/>
    <property type="molecule type" value="Genomic_DNA"/>
</dbReference>
<evidence type="ECO:0000313" key="3">
    <source>
        <dbReference type="Proteomes" id="UP001469553"/>
    </source>
</evidence>
<sequence length="129" mass="13831">MDPTAHEPLGVCDGSSLICVCGGVTSVLMGGGQVQHALIPLSIAPPLQLAAPAKHSRCVSRRGDNNVSAPMTDPGKPLQFDPRPCDTSCPLVVAKQESSTLHRYLNENIYRQKAEPPSGFARFLQKILR</sequence>
<comment type="caution">
    <text evidence="2">The sequence shown here is derived from an EMBL/GenBank/DDBJ whole genome shotgun (WGS) entry which is preliminary data.</text>
</comment>
<evidence type="ECO:0000256" key="1">
    <source>
        <dbReference type="SAM" id="MobiDB-lite"/>
    </source>
</evidence>
<keyword evidence="3" id="KW-1185">Reference proteome</keyword>
<proteinExistence type="predicted"/>
<organism evidence="2 3">
    <name type="scientific">Ameca splendens</name>
    <dbReference type="NCBI Taxonomy" id="208324"/>
    <lineage>
        <taxon>Eukaryota</taxon>
        <taxon>Metazoa</taxon>
        <taxon>Chordata</taxon>
        <taxon>Craniata</taxon>
        <taxon>Vertebrata</taxon>
        <taxon>Euteleostomi</taxon>
        <taxon>Actinopterygii</taxon>
        <taxon>Neopterygii</taxon>
        <taxon>Teleostei</taxon>
        <taxon>Neoteleostei</taxon>
        <taxon>Acanthomorphata</taxon>
        <taxon>Ovalentaria</taxon>
        <taxon>Atherinomorphae</taxon>
        <taxon>Cyprinodontiformes</taxon>
        <taxon>Goodeidae</taxon>
        <taxon>Ameca</taxon>
    </lineage>
</organism>
<evidence type="ECO:0000313" key="2">
    <source>
        <dbReference type="EMBL" id="MEQ2303647.1"/>
    </source>
</evidence>
<feature type="region of interest" description="Disordered" evidence="1">
    <location>
        <begin position="60"/>
        <end position="82"/>
    </location>
</feature>
<protein>
    <submittedName>
        <fullName evidence="2">Uncharacterized protein</fullName>
    </submittedName>
</protein>
<accession>A0ABV0ZCY9</accession>
<gene>
    <name evidence="2" type="ORF">AMECASPLE_019167</name>
</gene>
<reference evidence="2 3" key="1">
    <citation type="submission" date="2021-06" db="EMBL/GenBank/DDBJ databases">
        <authorList>
            <person name="Palmer J.M."/>
        </authorList>
    </citation>
    <scope>NUCLEOTIDE SEQUENCE [LARGE SCALE GENOMIC DNA]</scope>
    <source>
        <strain evidence="2 3">AS_MEX2019</strain>
        <tissue evidence="2">Muscle</tissue>
    </source>
</reference>